<dbReference type="Proteomes" id="UP000237105">
    <property type="component" value="Unassembled WGS sequence"/>
</dbReference>
<dbReference type="OrthoDB" id="1937908at2759"/>
<keyword evidence="3" id="KW-1185">Reference proteome</keyword>
<dbReference type="STRING" id="3476.A0A2P5AVS5"/>
<dbReference type="EMBL" id="JXTB01000434">
    <property type="protein sequence ID" value="PON40662.1"/>
    <property type="molecule type" value="Genomic_DNA"/>
</dbReference>
<feature type="region of interest" description="Disordered" evidence="1">
    <location>
        <begin position="24"/>
        <end position="55"/>
    </location>
</feature>
<evidence type="ECO:0000313" key="2">
    <source>
        <dbReference type="EMBL" id="PON40662.1"/>
    </source>
</evidence>
<dbReference type="PANTHER" id="PTHR33156:SF9">
    <property type="entry name" value="PROTEIN NUCLEAR FUSION DEFECTIVE 6, CHLOROPLASTIC_MITOCHONDRIAL"/>
    <property type="match status" value="1"/>
</dbReference>
<reference evidence="3" key="1">
    <citation type="submission" date="2016-06" db="EMBL/GenBank/DDBJ databases">
        <title>Parallel loss of symbiosis genes in relatives of nitrogen-fixing non-legume Parasponia.</title>
        <authorList>
            <person name="Van Velzen R."/>
            <person name="Holmer R."/>
            <person name="Bu F."/>
            <person name="Rutten L."/>
            <person name="Van Zeijl A."/>
            <person name="Liu W."/>
            <person name="Santuari L."/>
            <person name="Cao Q."/>
            <person name="Sharma T."/>
            <person name="Shen D."/>
            <person name="Roswanjaya Y."/>
            <person name="Wardhani T."/>
            <person name="Kalhor M.S."/>
            <person name="Jansen J."/>
            <person name="Van den Hoogen J."/>
            <person name="Gungor B."/>
            <person name="Hartog M."/>
            <person name="Hontelez J."/>
            <person name="Verver J."/>
            <person name="Yang W.-C."/>
            <person name="Schijlen E."/>
            <person name="Repin R."/>
            <person name="Schilthuizen M."/>
            <person name="Schranz E."/>
            <person name="Heidstra R."/>
            <person name="Miyata K."/>
            <person name="Fedorova E."/>
            <person name="Kohlen W."/>
            <person name="Bisseling T."/>
            <person name="Smit S."/>
            <person name="Geurts R."/>
        </authorList>
    </citation>
    <scope>NUCLEOTIDE SEQUENCE [LARGE SCALE GENOMIC DNA]</scope>
    <source>
        <strain evidence="3">cv. WU1-14</strain>
    </source>
</reference>
<gene>
    <name evidence="2" type="ORF">PanWU01x14_295670</name>
</gene>
<evidence type="ECO:0000256" key="1">
    <source>
        <dbReference type="SAM" id="MobiDB-lite"/>
    </source>
</evidence>
<protein>
    <submittedName>
        <fullName evidence="2">Uncharacterized protein</fullName>
    </submittedName>
</protein>
<dbReference type="AlphaFoldDB" id="A0A2P5AVS5"/>
<dbReference type="PANTHER" id="PTHR33156">
    <property type="entry name" value="OS02G0230000 PROTEIN"/>
    <property type="match status" value="1"/>
</dbReference>
<comment type="caution">
    <text evidence="2">The sequence shown here is derived from an EMBL/GenBank/DDBJ whole genome shotgun (WGS) entry which is preliminary data.</text>
</comment>
<organism evidence="2 3">
    <name type="scientific">Parasponia andersonii</name>
    <name type="common">Sponia andersonii</name>
    <dbReference type="NCBI Taxonomy" id="3476"/>
    <lineage>
        <taxon>Eukaryota</taxon>
        <taxon>Viridiplantae</taxon>
        <taxon>Streptophyta</taxon>
        <taxon>Embryophyta</taxon>
        <taxon>Tracheophyta</taxon>
        <taxon>Spermatophyta</taxon>
        <taxon>Magnoliopsida</taxon>
        <taxon>eudicotyledons</taxon>
        <taxon>Gunneridae</taxon>
        <taxon>Pentapetalae</taxon>
        <taxon>rosids</taxon>
        <taxon>fabids</taxon>
        <taxon>Rosales</taxon>
        <taxon>Cannabaceae</taxon>
        <taxon>Parasponia</taxon>
    </lineage>
</organism>
<name>A0A2P5AVS5_PARAD</name>
<proteinExistence type="predicted"/>
<dbReference type="InterPro" id="IPR043459">
    <property type="entry name" value="NFD6/NOXY2-like"/>
</dbReference>
<accession>A0A2P5AVS5</accession>
<dbReference type="GO" id="GO:0005739">
    <property type="term" value="C:mitochondrion"/>
    <property type="evidence" value="ECO:0007669"/>
    <property type="project" value="TreeGrafter"/>
</dbReference>
<evidence type="ECO:0000313" key="3">
    <source>
        <dbReference type="Proteomes" id="UP000237105"/>
    </source>
</evidence>
<sequence length="105" mass="10901">MASACNRLANRASFSSIKAAIRSNLNRKPPSSSSSSRIPLPTSSSSTPLSRFSLSRPPAQLGCVQSLFPLHSAVAAARLTCCLSTTSRSCRALSQGTLCCTSPGL</sequence>